<reference evidence="4" key="1">
    <citation type="journal article" date="2017" name="Genome Biol.">
        <title>Comparative genomics reveals high biological diversity and specific adaptations in the industrially and medically important fungal genus Aspergillus.</title>
        <authorList>
            <person name="de Vries R.P."/>
            <person name="Riley R."/>
            <person name="Wiebenga A."/>
            <person name="Aguilar-Osorio G."/>
            <person name="Amillis S."/>
            <person name="Uchima C.A."/>
            <person name="Anderluh G."/>
            <person name="Asadollahi M."/>
            <person name="Askin M."/>
            <person name="Barry K."/>
            <person name="Battaglia E."/>
            <person name="Bayram O."/>
            <person name="Benocci T."/>
            <person name="Braus-Stromeyer S.A."/>
            <person name="Caldana C."/>
            <person name="Canovas D."/>
            <person name="Cerqueira G.C."/>
            <person name="Chen F."/>
            <person name="Chen W."/>
            <person name="Choi C."/>
            <person name="Clum A."/>
            <person name="Dos Santos R.A."/>
            <person name="Damasio A.R."/>
            <person name="Diallinas G."/>
            <person name="Emri T."/>
            <person name="Fekete E."/>
            <person name="Flipphi M."/>
            <person name="Freyberg S."/>
            <person name="Gallo A."/>
            <person name="Gournas C."/>
            <person name="Habgood R."/>
            <person name="Hainaut M."/>
            <person name="Harispe M.L."/>
            <person name="Henrissat B."/>
            <person name="Hilden K.S."/>
            <person name="Hope R."/>
            <person name="Hossain A."/>
            <person name="Karabika E."/>
            <person name="Karaffa L."/>
            <person name="Karanyi Z."/>
            <person name="Krasevec N."/>
            <person name="Kuo A."/>
            <person name="Kusch H."/>
            <person name="LaButti K."/>
            <person name="Lagendijk E.L."/>
            <person name="Lapidus A."/>
            <person name="Levasseur A."/>
            <person name="Lindquist E."/>
            <person name="Lipzen A."/>
            <person name="Logrieco A.F."/>
            <person name="MacCabe A."/>
            <person name="Maekelae M.R."/>
            <person name="Malavazi I."/>
            <person name="Melin P."/>
            <person name="Meyer V."/>
            <person name="Mielnichuk N."/>
            <person name="Miskei M."/>
            <person name="Molnar A.P."/>
            <person name="Mule G."/>
            <person name="Ngan C.Y."/>
            <person name="Orejas M."/>
            <person name="Orosz E."/>
            <person name="Ouedraogo J.P."/>
            <person name="Overkamp K.M."/>
            <person name="Park H.-S."/>
            <person name="Perrone G."/>
            <person name="Piumi F."/>
            <person name="Punt P.J."/>
            <person name="Ram A.F."/>
            <person name="Ramon A."/>
            <person name="Rauscher S."/>
            <person name="Record E."/>
            <person name="Riano-Pachon D.M."/>
            <person name="Robert V."/>
            <person name="Roehrig J."/>
            <person name="Ruller R."/>
            <person name="Salamov A."/>
            <person name="Salih N.S."/>
            <person name="Samson R.A."/>
            <person name="Sandor E."/>
            <person name="Sanguinetti M."/>
            <person name="Schuetze T."/>
            <person name="Sepcic K."/>
            <person name="Shelest E."/>
            <person name="Sherlock G."/>
            <person name="Sophianopoulou V."/>
            <person name="Squina F.M."/>
            <person name="Sun H."/>
            <person name="Susca A."/>
            <person name="Todd R.B."/>
            <person name="Tsang A."/>
            <person name="Unkles S.E."/>
            <person name="van de Wiele N."/>
            <person name="van Rossen-Uffink D."/>
            <person name="Oliveira J.V."/>
            <person name="Vesth T.C."/>
            <person name="Visser J."/>
            <person name="Yu J.-H."/>
            <person name="Zhou M."/>
            <person name="Andersen M.R."/>
            <person name="Archer D.B."/>
            <person name="Baker S.E."/>
            <person name="Benoit I."/>
            <person name="Brakhage A.A."/>
            <person name="Braus G.H."/>
            <person name="Fischer R."/>
            <person name="Frisvad J.C."/>
            <person name="Goldman G.H."/>
            <person name="Houbraken J."/>
            <person name="Oakley B."/>
            <person name="Pocsi I."/>
            <person name="Scazzocchio C."/>
            <person name="Seiboth B."/>
            <person name="vanKuyk P.A."/>
            <person name="Wortman J."/>
            <person name="Dyer P.S."/>
            <person name="Grigoriev I.V."/>
        </authorList>
    </citation>
    <scope>NUCLEOTIDE SEQUENCE [LARGE SCALE GENOMIC DNA]</scope>
    <source>
        <strain evidence="4">CBS 593.65</strain>
    </source>
</reference>
<dbReference type="InterPro" id="IPR013149">
    <property type="entry name" value="ADH-like_C"/>
</dbReference>
<dbReference type="Pfam" id="PF00107">
    <property type="entry name" value="ADH_zinc_N"/>
    <property type="match status" value="1"/>
</dbReference>
<dbReference type="OrthoDB" id="3509362at2759"/>
<dbReference type="InterPro" id="IPR052711">
    <property type="entry name" value="Zinc_ADH-like"/>
</dbReference>
<dbReference type="STRING" id="1036612.A0A1L9T6T8"/>
<dbReference type="SMART" id="SM00829">
    <property type="entry name" value="PKS_ER"/>
    <property type="match status" value="1"/>
</dbReference>
<dbReference type="PANTHER" id="PTHR45033">
    <property type="match status" value="1"/>
</dbReference>
<keyword evidence="4" id="KW-1185">Reference proteome</keyword>
<evidence type="ECO:0000259" key="2">
    <source>
        <dbReference type="SMART" id="SM00829"/>
    </source>
</evidence>
<dbReference type="InterPro" id="IPR013154">
    <property type="entry name" value="ADH-like_N"/>
</dbReference>
<proteinExistence type="predicted"/>
<dbReference type="RefSeq" id="XP_040698901.1">
    <property type="nucleotide sequence ID" value="XM_040840730.1"/>
</dbReference>
<evidence type="ECO:0000313" key="4">
    <source>
        <dbReference type="Proteomes" id="UP000184356"/>
    </source>
</evidence>
<dbReference type="GO" id="GO:0016491">
    <property type="term" value="F:oxidoreductase activity"/>
    <property type="evidence" value="ECO:0007669"/>
    <property type="project" value="InterPro"/>
</dbReference>
<dbReference type="AlphaFoldDB" id="A0A1L9T6T8"/>
<dbReference type="InterPro" id="IPR011032">
    <property type="entry name" value="GroES-like_sf"/>
</dbReference>
<feature type="compositionally biased region" description="Polar residues" evidence="1">
    <location>
        <begin position="1"/>
        <end position="12"/>
    </location>
</feature>
<sequence>MSTKTPLHTSGWQLHGTGPGDGSSALKWSSDLELRQLEAGDVLVEFRAWALNYPDVSIANGTFPWIPDNKPAMIPGSDGAGVIVAVGSDVRRFRVSDKVIPLYYPTFHVGNAPSLEQMSFTPGSSPSAPGTFRKMGVFKQEHVIAMPSNLDFDEAATLPCSALTAWNALHGIAPLKAGECVLVQGTGGVSLFAALFALAAGAIVIATTSTEEKANRLRELGVHHVLNYKENPEWGARAKELSPSAQGCHRVIEVGGQQTIAQSFQCVARGGGIDIIGFLTGQKKDDAGLTYLEPLLRACTVRGIEVGNRVQFEEMVRAIEEHDIRPVIDGKRFALTELQEAYQFMWSQAQIGKIVLTTSNSV</sequence>
<feature type="domain" description="Enoyl reductase (ER)" evidence="2">
    <location>
        <begin position="22"/>
        <end position="356"/>
    </location>
</feature>
<dbReference type="SUPFAM" id="SSF51735">
    <property type="entry name" value="NAD(P)-binding Rossmann-fold domains"/>
    <property type="match status" value="1"/>
</dbReference>
<dbReference type="Proteomes" id="UP000184356">
    <property type="component" value="Unassembled WGS sequence"/>
</dbReference>
<dbReference type="SUPFAM" id="SSF50129">
    <property type="entry name" value="GroES-like"/>
    <property type="match status" value="1"/>
</dbReference>
<dbReference type="Pfam" id="PF08240">
    <property type="entry name" value="ADH_N"/>
    <property type="match status" value="1"/>
</dbReference>
<dbReference type="GeneID" id="63756803"/>
<dbReference type="PANTHER" id="PTHR45033:SF2">
    <property type="entry name" value="ZINC-TYPE ALCOHOL DEHYDROGENASE-LIKE PROTEIN C1773.06C"/>
    <property type="match status" value="1"/>
</dbReference>
<dbReference type="EMBL" id="KV878593">
    <property type="protein sequence ID" value="OJJ55095.1"/>
    <property type="molecule type" value="Genomic_DNA"/>
</dbReference>
<dbReference type="VEuPathDB" id="FungiDB:ASPSYDRAFT_135576"/>
<dbReference type="CDD" id="cd08276">
    <property type="entry name" value="MDR7"/>
    <property type="match status" value="1"/>
</dbReference>
<feature type="region of interest" description="Disordered" evidence="1">
    <location>
        <begin position="1"/>
        <end position="21"/>
    </location>
</feature>
<accession>A0A1L9T6T8</accession>
<evidence type="ECO:0000256" key="1">
    <source>
        <dbReference type="SAM" id="MobiDB-lite"/>
    </source>
</evidence>
<protein>
    <recommendedName>
        <fullName evidence="2">Enoyl reductase (ER) domain-containing protein</fullName>
    </recommendedName>
</protein>
<evidence type="ECO:0000313" key="3">
    <source>
        <dbReference type="EMBL" id="OJJ55095.1"/>
    </source>
</evidence>
<dbReference type="InterPro" id="IPR020843">
    <property type="entry name" value="ER"/>
</dbReference>
<dbReference type="InterPro" id="IPR036291">
    <property type="entry name" value="NAD(P)-bd_dom_sf"/>
</dbReference>
<gene>
    <name evidence="3" type="ORF">ASPSYDRAFT_135576</name>
</gene>
<dbReference type="Gene3D" id="3.90.180.10">
    <property type="entry name" value="Medium-chain alcohol dehydrogenases, catalytic domain"/>
    <property type="match status" value="1"/>
</dbReference>
<name>A0A1L9T6T8_9EURO</name>
<dbReference type="Gene3D" id="3.40.50.720">
    <property type="entry name" value="NAD(P)-binding Rossmann-like Domain"/>
    <property type="match status" value="1"/>
</dbReference>
<organism evidence="3 4">
    <name type="scientific">Aspergillus sydowii CBS 593.65</name>
    <dbReference type="NCBI Taxonomy" id="1036612"/>
    <lineage>
        <taxon>Eukaryota</taxon>
        <taxon>Fungi</taxon>
        <taxon>Dikarya</taxon>
        <taxon>Ascomycota</taxon>
        <taxon>Pezizomycotina</taxon>
        <taxon>Eurotiomycetes</taxon>
        <taxon>Eurotiomycetidae</taxon>
        <taxon>Eurotiales</taxon>
        <taxon>Aspergillaceae</taxon>
        <taxon>Aspergillus</taxon>
        <taxon>Aspergillus subgen. Nidulantes</taxon>
    </lineage>
</organism>